<evidence type="ECO:0000313" key="2">
    <source>
        <dbReference type="EMBL" id="KAK3793932.1"/>
    </source>
</evidence>
<gene>
    <name evidence="2" type="ORF">RRG08_033507</name>
</gene>
<dbReference type="Proteomes" id="UP001283361">
    <property type="component" value="Unassembled WGS sequence"/>
</dbReference>
<comment type="caution">
    <text evidence="2">The sequence shown here is derived from an EMBL/GenBank/DDBJ whole genome shotgun (WGS) entry which is preliminary data.</text>
</comment>
<evidence type="ECO:0000256" key="1">
    <source>
        <dbReference type="SAM" id="MobiDB-lite"/>
    </source>
</evidence>
<organism evidence="2 3">
    <name type="scientific">Elysia crispata</name>
    <name type="common">lettuce slug</name>
    <dbReference type="NCBI Taxonomy" id="231223"/>
    <lineage>
        <taxon>Eukaryota</taxon>
        <taxon>Metazoa</taxon>
        <taxon>Spiralia</taxon>
        <taxon>Lophotrochozoa</taxon>
        <taxon>Mollusca</taxon>
        <taxon>Gastropoda</taxon>
        <taxon>Heterobranchia</taxon>
        <taxon>Euthyneura</taxon>
        <taxon>Panpulmonata</taxon>
        <taxon>Sacoglossa</taxon>
        <taxon>Placobranchoidea</taxon>
        <taxon>Plakobranchidae</taxon>
        <taxon>Elysia</taxon>
    </lineage>
</organism>
<keyword evidence="3" id="KW-1185">Reference proteome</keyword>
<dbReference type="PANTHER" id="PTHR47027">
    <property type="entry name" value="REVERSE TRANSCRIPTASE DOMAIN-CONTAINING PROTEIN"/>
    <property type="match status" value="1"/>
</dbReference>
<feature type="compositionally biased region" description="Low complexity" evidence="1">
    <location>
        <begin position="17"/>
        <end position="33"/>
    </location>
</feature>
<name>A0AAE1AW05_9GAST</name>
<feature type="region of interest" description="Disordered" evidence="1">
    <location>
        <begin position="14"/>
        <end position="35"/>
    </location>
</feature>
<evidence type="ECO:0000313" key="3">
    <source>
        <dbReference type="Proteomes" id="UP001283361"/>
    </source>
</evidence>
<accession>A0AAE1AW05</accession>
<dbReference type="PANTHER" id="PTHR47027:SF20">
    <property type="entry name" value="REVERSE TRANSCRIPTASE-LIKE PROTEIN WITH RNA-DIRECTED DNA POLYMERASE DOMAIN"/>
    <property type="match status" value="1"/>
</dbReference>
<protein>
    <submittedName>
        <fullName evidence="2">Uncharacterized protein</fullName>
    </submittedName>
</protein>
<dbReference type="AlphaFoldDB" id="A0AAE1AW05"/>
<proteinExistence type="predicted"/>
<dbReference type="EMBL" id="JAWDGP010001166">
    <property type="protein sequence ID" value="KAK3793932.1"/>
    <property type="molecule type" value="Genomic_DNA"/>
</dbReference>
<reference evidence="2" key="1">
    <citation type="journal article" date="2023" name="G3 (Bethesda)">
        <title>A reference genome for the long-term kleptoplast-retaining sea slug Elysia crispata morphotype clarki.</title>
        <authorList>
            <person name="Eastman K.E."/>
            <person name="Pendleton A.L."/>
            <person name="Shaikh M.A."/>
            <person name="Suttiyut T."/>
            <person name="Ogas R."/>
            <person name="Tomko P."/>
            <person name="Gavelis G."/>
            <person name="Widhalm J.R."/>
            <person name="Wisecaver J.H."/>
        </authorList>
    </citation>
    <scope>NUCLEOTIDE SEQUENCE</scope>
    <source>
        <strain evidence="2">ECLA1</strain>
    </source>
</reference>
<sequence length="304" mass="33998">MKIYLRNRSCISKRRNSSSTSRSSISNSRSSCNSGCCPDSCTTKRSCINRKINRGGLDSSNSRKIAAAAAAAKPGEAAVAEAEAAVPQATAILAYFPERIKHYLYTEYYDFYADVHDVGCYRWLCYDNSIDINGKMFVCCVSLEALTSHTVDGLQQFVTRISHVHKESGLTISLKKTNDTAHGTETHPNITSDGSTVDVVENFINLGSTISSSLFIHPEINSRVVKAATVMVKLNQRVWNNSRLTEKTRLHVYQACVPSTLLYGSETWATCARQEKKLNSFHMRNLWRILQIKRQEKVRDAEVL</sequence>